<dbReference type="InterPro" id="IPR006683">
    <property type="entry name" value="Thioestr_dom"/>
</dbReference>
<dbReference type="PANTHER" id="PTHR11049">
    <property type="entry name" value="ACYL COENZYME A THIOESTER HYDROLASE"/>
    <property type="match status" value="1"/>
</dbReference>
<dbReference type="GO" id="GO:0052816">
    <property type="term" value="F:long-chain fatty acyl-CoA hydrolase activity"/>
    <property type="evidence" value="ECO:0007669"/>
    <property type="project" value="TreeGrafter"/>
</dbReference>
<dbReference type="GO" id="GO:0005737">
    <property type="term" value="C:cytoplasm"/>
    <property type="evidence" value="ECO:0007669"/>
    <property type="project" value="TreeGrafter"/>
</dbReference>
<evidence type="ECO:0000313" key="5">
    <source>
        <dbReference type="EMBL" id="CAA0108603.1"/>
    </source>
</evidence>
<dbReference type="Pfam" id="PF03061">
    <property type="entry name" value="4HBT"/>
    <property type="match status" value="1"/>
</dbReference>
<dbReference type="Proteomes" id="UP000434580">
    <property type="component" value="Unassembled WGS sequence"/>
</dbReference>
<evidence type="ECO:0000259" key="4">
    <source>
        <dbReference type="PROSITE" id="PS51770"/>
    </source>
</evidence>
<dbReference type="GO" id="GO:0006637">
    <property type="term" value="P:acyl-CoA metabolic process"/>
    <property type="evidence" value="ECO:0007669"/>
    <property type="project" value="TreeGrafter"/>
</dbReference>
<evidence type="ECO:0000313" key="6">
    <source>
        <dbReference type="EMBL" id="CAA0124215.1"/>
    </source>
</evidence>
<sequence>MEHYKLVLPEHLNHYGFLFGGYLLHWLDEVVYITATVEFPGHEFVTVAMDNVAFKQHITSGEVLQFKVEQLHLGSSSVEYFVQVFSETRSEAPDVVLFETKMTFVSVDPNGNSLAIKASGEQTH</sequence>
<dbReference type="CDD" id="cd03442">
    <property type="entry name" value="BFIT_BACH"/>
    <property type="match status" value="1"/>
</dbReference>
<feature type="domain" description="HotDog ACOT-type" evidence="4">
    <location>
        <begin position="1"/>
        <end position="110"/>
    </location>
</feature>
<evidence type="ECO:0000256" key="1">
    <source>
        <dbReference type="ARBA" id="ARBA00010458"/>
    </source>
</evidence>
<dbReference type="SUPFAM" id="SSF54637">
    <property type="entry name" value="Thioesterase/thiol ester dehydrase-isomerase"/>
    <property type="match status" value="1"/>
</dbReference>
<comment type="similarity">
    <text evidence="1">Belongs to the acyl coenzyme A hydrolase family.</text>
</comment>
<keyword evidence="8" id="KW-1185">Reference proteome</keyword>
<dbReference type="OrthoDB" id="8894489at2"/>
<dbReference type="EMBL" id="CACSIO010000060">
    <property type="protein sequence ID" value="CAA0124215.1"/>
    <property type="molecule type" value="Genomic_DNA"/>
</dbReference>
<organism evidence="6 8">
    <name type="scientific">BD1-7 clade bacterium</name>
    <dbReference type="NCBI Taxonomy" id="2029982"/>
    <lineage>
        <taxon>Bacteria</taxon>
        <taxon>Pseudomonadati</taxon>
        <taxon>Pseudomonadota</taxon>
        <taxon>Gammaproteobacteria</taxon>
        <taxon>Cellvibrionales</taxon>
        <taxon>Spongiibacteraceae</taxon>
        <taxon>BD1-7 clade</taxon>
    </lineage>
</organism>
<dbReference type="InterPro" id="IPR029069">
    <property type="entry name" value="HotDog_dom_sf"/>
</dbReference>
<evidence type="ECO:0000256" key="3">
    <source>
        <dbReference type="PROSITE-ProRule" id="PRU01106"/>
    </source>
</evidence>
<protein>
    <recommendedName>
        <fullName evidence="4">HotDog ACOT-type domain-containing protein</fullName>
    </recommendedName>
</protein>
<accession>A0A5S9QXP9</accession>
<gene>
    <name evidence="5" type="ORF">DPBNPPHM_04118</name>
    <name evidence="6" type="ORF">OPDIPICF_03025</name>
</gene>
<evidence type="ECO:0000256" key="2">
    <source>
        <dbReference type="ARBA" id="ARBA00022801"/>
    </source>
</evidence>
<dbReference type="InterPro" id="IPR040170">
    <property type="entry name" value="Cytosol_ACT"/>
</dbReference>
<dbReference type="EMBL" id="CACSII010000014">
    <property type="protein sequence ID" value="CAA0108603.1"/>
    <property type="molecule type" value="Genomic_DNA"/>
</dbReference>
<dbReference type="AlphaFoldDB" id="A0A5S9QXP9"/>
<evidence type="ECO:0000313" key="8">
    <source>
        <dbReference type="Proteomes" id="UP000441399"/>
    </source>
</evidence>
<proteinExistence type="inferred from homology"/>
<dbReference type="PROSITE" id="PS51770">
    <property type="entry name" value="HOTDOG_ACOT"/>
    <property type="match status" value="1"/>
</dbReference>
<reference evidence="7 8" key="1">
    <citation type="submission" date="2019-11" db="EMBL/GenBank/DDBJ databases">
        <authorList>
            <person name="Holert J."/>
        </authorList>
    </citation>
    <scope>NUCLEOTIDE SEQUENCE [LARGE SCALE GENOMIC DNA]</scope>
    <source>
        <strain evidence="5">BC5_2</strain>
        <strain evidence="6">SB11_3</strain>
    </source>
</reference>
<dbReference type="Gene3D" id="3.10.129.10">
    <property type="entry name" value="Hotdog Thioesterase"/>
    <property type="match status" value="1"/>
</dbReference>
<dbReference type="Proteomes" id="UP000441399">
    <property type="component" value="Unassembled WGS sequence"/>
</dbReference>
<dbReference type="InterPro" id="IPR033120">
    <property type="entry name" value="HOTDOG_ACOT"/>
</dbReference>
<name>A0A5S9QXP9_9GAMM</name>
<keyword evidence="2 3" id="KW-0378">Hydrolase</keyword>
<evidence type="ECO:0000313" key="7">
    <source>
        <dbReference type="Proteomes" id="UP000434580"/>
    </source>
</evidence>